<feature type="domain" description="KfrA N-terminal DNA-binding" evidence="3">
    <location>
        <begin position="8"/>
        <end position="118"/>
    </location>
</feature>
<dbReference type="AlphaFoldDB" id="A0A7X4KFV9"/>
<dbReference type="InterPro" id="IPR021104">
    <property type="entry name" value="KfrA_DNA-bd_N"/>
</dbReference>
<dbReference type="Proteomes" id="UP000469734">
    <property type="component" value="Unassembled WGS sequence"/>
</dbReference>
<accession>A0A7X4KFV9</accession>
<evidence type="ECO:0000259" key="3">
    <source>
        <dbReference type="Pfam" id="PF11740"/>
    </source>
</evidence>
<organism evidence="4 5">
    <name type="scientific">Duganella margarita</name>
    <dbReference type="NCBI Taxonomy" id="2692170"/>
    <lineage>
        <taxon>Bacteria</taxon>
        <taxon>Pseudomonadati</taxon>
        <taxon>Pseudomonadota</taxon>
        <taxon>Betaproteobacteria</taxon>
        <taxon>Burkholderiales</taxon>
        <taxon>Oxalobacteraceae</taxon>
        <taxon>Telluria group</taxon>
        <taxon>Duganella</taxon>
    </lineage>
</organism>
<protein>
    <submittedName>
        <fullName evidence="4">Integrase</fullName>
    </submittedName>
</protein>
<dbReference type="RefSeq" id="WP_161049395.1">
    <property type="nucleotide sequence ID" value="NZ_WWCR01000004.1"/>
</dbReference>
<comment type="caution">
    <text evidence="4">The sequence shown here is derived from an EMBL/GenBank/DDBJ whole genome shotgun (WGS) entry which is preliminary data.</text>
</comment>
<feature type="compositionally biased region" description="Low complexity" evidence="2">
    <location>
        <begin position="342"/>
        <end position="351"/>
    </location>
</feature>
<name>A0A7X4KFV9_9BURK</name>
<evidence type="ECO:0000256" key="1">
    <source>
        <dbReference type="SAM" id="Coils"/>
    </source>
</evidence>
<evidence type="ECO:0000256" key="2">
    <source>
        <dbReference type="SAM" id="MobiDB-lite"/>
    </source>
</evidence>
<proteinExistence type="predicted"/>
<sequence>MARSGLYKSEVQKAREALLARGQRPSIDAVRIELGNTGSKTTIHKYLRELEEEDGIGEQKRASLSEALTDLVQRLATRIQEEADEQYAARTNVIEAKAVEQQAAMQSIEAENARLHTQIAAIETASRQFEAALASAQEALSRETIARQLAKQEANSLSQRLAENEAHRRSLEEKHQHARDALEHYRLAAKEQREAESRRHELQVQQLQAELRQANQTLVGKNDEITILNRDGARFMAELTHTRQAVRTAEENAKRQFDEIDRLHAIQSAYGQLSDQMIEHQSRVAELQNQLASSLGEQDKQSSQLRNLELALAQARTQVDMQEKMNVQLQELLATGYRPMPSHSQSSSQSQGELPPR</sequence>
<feature type="coiled-coil region" evidence="1">
    <location>
        <begin position="105"/>
        <end position="224"/>
    </location>
</feature>
<gene>
    <name evidence="4" type="ORF">GTP56_06025</name>
</gene>
<evidence type="ECO:0000313" key="5">
    <source>
        <dbReference type="Proteomes" id="UP000469734"/>
    </source>
</evidence>
<feature type="coiled-coil region" evidence="1">
    <location>
        <begin position="270"/>
        <end position="332"/>
    </location>
</feature>
<keyword evidence="1" id="KW-0175">Coiled coil</keyword>
<evidence type="ECO:0000313" key="4">
    <source>
        <dbReference type="EMBL" id="MYM71755.1"/>
    </source>
</evidence>
<feature type="region of interest" description="Disordered" evidence="2">
    <location>
        <begin position="333"/>
        <end position="357"/>
    </location>
</feature>
<dbReference type="Pfam" id="PF11740">
    <property type="entry name" value="KfrA_N"/>
    <property type="match status" value="1"/>
</dbReference>
<dbReference type="EMBL" id="WWCR01000004">
    <property type="protein sequence ID" value="MYM71755.1"/>
    <property type="molecule type" value="Genomic_DNA"/>
</dbReference>
<reference evidence="4 5" key="1">
    <citation type="submission" date="2019-12" db="EMBL/GenBank/DDBJ databases">
        <title>Novel species isolated from a subtropical stream in China.</title>
        <authorList>
            <person name="Lu H."/>
        </authorList>
    </citation>
    <scope>NUCLEOTIDE SEQUENCE [LARGE SCALE GENOMIC DNA]</scope>
    <source>
        <strain evidence="4 5">FT134W</strain>
    </source>
</reference>